<keyword evidence="2" id="KW-1185">Reference proteome</keyword>
<dbReference type="Proteomes" id="UP000553193">
    <property type="component" value="Unassembled WGS sequence"/>
</dbReference>
<comment type="caution">
    <text evidence="1">The sequence shown here is derived from an EMBL/GenBank/DDBJ whole genome shotgun (WGS) entry which is preliminary data.</text>
</comment>
<dbReference type="EMBL" id="JACIDJ010000001">
    <property type="protein sequence ID" value="MBB3897790.1"/>
    <property type="molecule type" value="Genomic_DNA"/>
</dbReference>
<dbReference type="AlphaFoldDB" id="A0A840ABW2"/>
<protein>
    <recommendedName>
        <fullName evidence="3">VWA domain-containing protein</fullName>
    </recommendedName>
</protein>
<reference evidence="1 2" key="1">
    <citation type="submission" date="2020-08" db="EMBL/GenBank/DDBJ databases">
        <title>Genomic Encyclopedia of Type Strains, Phase IV (KMG-IV): sequencing the most valuable type-strain genomes for metagenomic binning, comparative biology and taxonomic classification.</title>
        <authorList>
            <person name="Goeker M."/>
        </authorList>
    </citation>
    <scope>NUCLEOTIDE SEQUENCE [LARGE SCALE GENOMIC DNA]</scope>
    <source>
        <strain evidence="1 2">DSM 19979</strain>
    </source>
</reference>
<dbReference type="RefSeq" id="WP_184382827.1">
    <property type="nucleotide sequence ID" value="NZ_JACIDJ010000001.1"/>
</dbReference>
<sequence length="237" mass="25255">MSQLPAKPANPAVAAFLRKVEAMPAVRPTSARRGRLIFAVDATASRQPAWDRACHLQAEMFQATRDLGGLSVQLAYWRGYQEFAATPFLTDTMELARRMSGVTVLGGQTQVLRCLEHALNETRRERVNALVLVGDALEEEVDPACHAAGQLGLHGTPVFCFQEGGDRAAEMGFRQIAKVSGGAWAPFDAGSAEALRDLLRAVAVFAAGGRAALTRLPGRGARAIAGQLPAPQNPAGR</sequence>
<evidence type="ECO:0000313" key="2">
    <source>
        <dbReference type="Proteomes" id="UP000553193"/>
    </source>
</evidence>
<organism evidence="1 2">
    <name type="scientific">Roseococcus suduntuyensis</name>
    <dbReference type="NCBI Taxonomy" id="455361"/>
    <lineage>
        <taxon>Bacteria</taxon>
        <taxon>Pseudomonadati</taxon>
        <taxon>Pseudomonadota</taxon>
        <taxon>Alphaproteobacteria</taxon>
        <taxon>Acetobacterales</taxon>
        <taxon>Roseomonadaceae</taxon>
        <taxon>Roseococcus</taxon>
    </lineage>
</organism>
<evidence type="ECO:0000313" key="1">
    <source>
        <dbReference type="EMBL" id="MBB3897790.1"/>
    </source>
</evidence>
<evidence type="ECO:0008006" key="3">
    <source>
        <dbReference type="Google" id="ProtNLM"/>
    </source>
</evidence>
<proteinExistence type="predicted"/>
<accession>A0A840ABW2</accession>
<dbReference type="InterPro" id="IPR036465">
    <property type="entry name" value="vWFA_dom_sf"/>
</dbReference>
<dbReference type="SUPFAM" id="SSF53300">
    <property type="entry name" value="vWA-like"/>
    <property type="match status" value="1"/>
</dbReference>
<name>A0A840ABW2_9PROT</name>
<gene>
    <name evidence="1" type="ORF">GGQ83_001216</name>
</gene>